<dbReference type="OMA" id="NQLFFHQ"/>
<accession>T2MA68</accession>
<organism evidence="6">
    <name type="scientific">Hydra vulgaris</name>
    <name type="common">Hydra</name>
    <name type="synonym">Hydra attenuata</name>
    <dbReference type="NCBI Taxonomy" id="6087"/>
    <lineage>
        <taxon>Eukaryota</taxon>
        <taxon>Metazoa</taxon>
        <taxon>Cnidaria</taxon>
        <taxon>Hydrozoa</taxon>
        <taxon>Hydroidolina</taxon>
        <taxon>Anthoathecata</taxon>
        <taxon>Aplanulata</taxon>
        <taxon>Hydridae</taxon>
        <taxon>Hydra</taxon>
    </lineage>
</organism>
<dbReference type="InterPro" id="IPR015943">
    <property type="entry name" value="WD40/YVTN_repeat-like_dom_sf"/>
</dbReference>
<dbReference type="Pfam" id="PF25066">
    <property type="entry name" value="TPR_VPS8_2"/>
    <property type="match status" value="1"/>
</dbReference>
<gene>
    <name evidence="6" type="primary">VPS8</name>
</gene>
<dbReference type="Pfam" id="PF23410">
    <property type="entry name" value="Beta-prop_VPS8"/>
    <property type="match status" value="1"/>
</dbReference>
<evidence type="ECO:0000259" key="5">
    <source>
        <dbReference type="PROSITE" id="PS50089"/>
    </source>
</evidence>
<evidence type="ECO:0000256" key="1">
    <source>
        <dbReference type="ARBA" id="ARBA00009422"/>
    </source>
</evidence>
<dbReference type="GO" id="GO:0006623">
    <property type="term" value="P:protein targeting to vacuole"/>
    <property type="evidence" value="ECO:0007669"/>
    <property type="project" value="InterPro"/>
</dbReference>
<comment type="similarity">
    <text evidence="1">Belongs to the VPS8 family.</text>
</comment>
<dbReference type="GO" id="GO:0008270">
    <property type="term" value="F:zinc ion binding"/>
    <property type="evidence" value="ECO:0007669"/>
    <property type="project" value="UniProtKB-KW"/>
</dbReference>
<name>T2MA68_HYDVU</name>
<dbReference type="Gene3D" id="2.130.10.10">
    <property type="entry name" value="YVTN repeat-like/Quinoprotein amine dehydrogenase"/>
    <property type="match status" value="1"/>
</dbReference>
<evidence type="ECO:0000256" key="4">
    <source>
        <dbReference type="PROSITE-ProRule" id="PRU00175"/>
    </source>
</evidence>
<sequence length="1374" mass="156480">MDENHPFDFPIQENNLPTLESILNEDDNLFNFDDFNSDICIGISEANRKIDDGTYSLASITLPLPKLNINDISKNKKSRIHGSILRHVMLKKISSQMTDACDRRDAGLPSSIAVSNIIAVGMSHGLVLVFDPSDQAMKYVLGSNADGLNYGAVTSLGINVECTRLLCGYARGEITMWDLLTGNCLRIIKDAHPVGYAVLHIHFTDDPTLALFSDSSGSVYSLSFKRLLMRTAESTCFFSGSKGEVCSILPLHIKSNFKDHFNNSSLLAMATLTKLIVVNLKPTPVAIYTKKLTGPSECLPLLIWSFIISELEDGQRNVYPVLMFGRNQTIISFRVFKVDELTCFEELYSIKLNHTLVAMSCLNSKIIVTIDKFECIRTIDINTQEELECLDISSVNLVYGSSYFKSLATGGNVSLALKAASSYACYQSVQVFNSQLILLGSKSIHCLTIRFWRDRLDFFIKQNDYIEALQLAHLFFEGKGKAVIGLTGSIEDKKKVVGDEIISILLLYLDMAMTINCPKTSDGNSLSIYFRSLIPITIESCLLTGNLEILFNDIYERFVDDEIARNEFLEGLEPYILDNKLTYLTAIVIRDLIEHYEKSGKLEKLERCLVHLDLASVDIDYLVKLCWNYNLYDLLINVYNKGLKDYHTPFEKLIKLVQEYLQNGSNSEMYISLGNKILVYLNCCLAGNQYPIGKIDDNIVNEVKERIFNLLTKKKSELRSENSEIYPYIRTLLLFDTREFLNVLFIAFEEKEFDSNNLNVAASLLSKRQKIIDILLEVMLNDKVFSPFQLGCLFTFIARQMAKQENSIRVSKKLFSQVLEFLTDVHNEKEHDEREQALIELFSAGGLNQYDDEYVLALAESAKFYRVCEIIYSKKKQYQNVLFCYLRDPARQNLAFFYIDEMLSNDSFTDFEKEEFSVAVLDSMDKLVEINSIKFARLIIANFPSSFNKVATNLNNRPEIQYMFLKGVFQDKPDLLKSNKKNSIDVKSSIHVKFISLMCQYEPQCVYRYLQGAENYDLQEVLSIVQQEKLVNAASYLLERLGDVHGAFKVLCDDLFSKVQILDTCYREDNMEDKVKNALVDVDLALKDSINLCERNSGKLDSDQREMLWFPLLETVMAPQRHISNTSSAHFLVFKELTKDVLTNMMAYISLPAILQKIMRDPAYNTGKFGEIKEFILGMLDTYNYELTLLETTNSLLGKDLYSQYEQEKKILSRGIRPSQYICILCARELNKDYSSDFKAILFRCGHAYHNSCLQGSVGFDQELVCVQCSKGSIARTRNHCHPEYPKKLPPKKPQSKIKNDQVHLTQQQIDALNILNSQSNESTFSILNKIMNQSNRNLNSNMPYNKSSIGQSLRNTATVSKNDTFSLKLSPPF</sequence>
<evidence type="ECO:0000256" key="3">
    <source>
        <dbReference type="ARBA" id="ARBA00022833"/>
    </source>
</evidence>
<dbReference type="Pfam" id="PF23412">
    <property type="entry name" value="zf_RING_Vps8"/>
    <property type="match status" value="1"/>
</dbReference>
<dbReference type="PROSITE" id="PS50089">
    <property type="entry name" value="ZF_RING_2"/>
    <property type="match status" value="1"/>
</dbReference>
<dbReference type="GO" id="GO:0005770">
    <property type="term" value="C:late endosome"/>
    <property type="evidence" value="ECO:0007669"/>
    <property type="project" value="TreeGrafter"/>
</dbReference>
<reference evidence="6" key="1">
    <citation type="journal article" date="2013" name="Genome Biol. Evol.">
        <title>Punctuated emergences of genetic and phenotypic innovations in eumetazoan, bilaterian, euteleostome, and hominidae ancestors.</title>
        <authorList>
            <person name="Wenger Y."/>
            <person name="Galliot B."/>
        </authorList>
    </citation>
    <scope>NUCLEOTIDE SEQUENCE</scope>
    <source>
        <tissue evidence="6">Whole animals</tissue>
    </source>
</reference>
<dbReference type="PANTHER" id="PTHR12616">
    <property type="entry name" value="VACUOLAR PROTEIN SORTING VPS41"/>
    <property type="match status" value="1"/>
</dbReference>
<dbReference type="InterPro" id="IPR036322">
    <property type="entry name" value="WD40_repeat_dom_sf"/>
</dbReference>
<dbReference type="GO" id="GO:0034058">
    <property type="term" value="P:endosomal vesicle fusion"/>
    <property type="evidence" value="ECO:0007669"/>
    <property type="project" value="TreeGrafter"/>
</dbReference>
<protein>
    <submittedName>
        <fullName evidence="6">Vacuolar protein sorting-associated protein 8 homolog</fullName>
    </submittedName>
</protein>
<dbReference type="InterPro" id="IPR059070">
    <property type="entry name" value="TPR_VPS8_2"/>
</dbReference>
<dbReference type="SUPFAM" id="SSF50978">
    <property type="entry name" value="WD40 repeat-like"/>
    <property type="match status" value="1"/>
</dbReference>
<dbReference type="EMBL" id="HAAD01002573">
    <property type="protein sequence ID" value="CDG68805.1"/>
    <property type="molecule type" value="mRNA"/>
</dbReference>
<dbReference type="PANTHER" id="PTHR12616:SF8">
    <property type="entry name" value="VACUOLAR PROTEIN SORTING-ASSOCIATED PROTEIN 8 HOMOLOG"/>
    <property type="match status" value="1"/>
</dbReference>
<feature type="domain" description="RING-type" evidence="5">
    <location>
        <begin position="1223"/>
        <end position="1270"/>
    </location>
</feature>
<dbReference type="GO" id="GO:0030897">
    <property type="term" value="C:HOPS complex"/>
    <property type="evidence" value="ECO:0007669"/>
    <property type="project" value="TreeGrafter"/>
</dbReference>
<dbReference type="InterPro" id="IPR056939">
    <property type="entry name" value="Znf_RING_Vps8"/>
</dbReference>
<keyword evidence="3" id="KW-0862">Zinc</keyword>
<evidence type="ECO:0000313" key="6">
    <source>
        <dbReference type="EMBL" id="CDG68805.1"/>
    </source>
</evidence>
<dbReference type="Pfam" id="PF23556">
    <property type="entry name" value="TPR_Vps41"/>
    <property type="match status" value="1"/>
</dbReference>
<dbReference type="InterPro" id="IPR001841">
    <property type="entry name" value="Znf_RING"/>
</dbReference>
<dbReference type="InterPro" id="IPR045111">
    <property type="entry name" value="Vps41/Vps8"/>
</dbReference>
<evidence type="ECO:0000256" key="2">
    <source>
        <dbReference type="ARBA" id="ARBA00022771"/>
    </source>
</evidence>
<dbReference type="KEGG" id="hmg:100212863"/>
<keyword evidence="2 4" id="KW-0863">Zinc-finger</keyword>
<dbReference type="InterPro" id="IPR025941">
    <property type="entry name" value="Vps8_central_dom"/>
</dbReference>
<keyword evidence="2 4" id="KW-0479">Metal-binding</keyword>
<dbReference type="Pfam" id="PF12816">
    <property type="entry name" value="TPR_Vps8"/>
    <property type="match status" value="1"/>
</dbReference>
<dbReference type="OrthoDB" id="289913at2759"/>
<proteinExistence type="evidence at transcript level"/>